<dbReference type="EMBL" id="KZ613527">
    <property type="protein sequence ID" value="PMD13822.1"/>
    <property type="molecule type" value="Genomic_DNA"/>
</dbReference>
<accession>A0A2J6PIE6</accession>
<protein>
    <submittedName>
        <fullName evidence="2">HET-domain-containing protein</fullName>
    </submittedName>
</protein>
<evidence type="ECO:0000313" key="3">
    <source>
        <dbReference type="Proteomes" id="UP000235672"/>
    </source>
</evidence>
<evidence type="ECO:0000259" key="1">
    <source>
        <dbReference type="Pfam" id="PF06985"/>
    </source>
</evidence>
<reference evidence="2 3" key="1">
    <citation type="submission" date="2016-05" db="EMBL/GenBank/DDBJ databases">
        <title>A degradative enzymes factory behind the ericoid mycorrhizal symbiosis.</title>
        <authorList>
            <consortium name="DOE Joint Genome Institute"/>
            <person name="Martino E."/>
            <person name="Morin E."/>
            <person name="Grelet G."/>
            <person name="Kuo A."/>
            <person name="Kohler A."/>
            <person name="Daghino S."/>
            <person name="Barry K."/>
            <person name="Choi C."/>
            <person name="Cichocki N."/>
            <person name="Clum A."/>
            <person name="Copeland A."/>
            <person name="Hainaut M."/>
            <person name="Haridas S."/>
            <person name="Labutti K."/>
            <person name="Lindquist E."/>
            <person name="Lipzen A."/>
            <person name="Khouja H.-R."/>
            <person name="Murat C."/>
            <person name="Ohm R."/>
            <person name="Olson A."/>
            <person name="Spatafora J."/>
            <person name="Veneault-Fourrey C."/>
            <person name="Henrissat B."/>
            <person name="Grigoriev I."/>
            <person name="Martin F."/>
            <person name="Perotto S."/>
        </authorList>
    </citation>
    <scope>NUCLEOTIDE SEQUENCE [LARGE SCALE GENOMIC DNA]</scope>
    <source>
        <strain evidence="2 3">UAMH 7357</strain>
    </source>
</reference>
<gene>
    <name evidence="2" type="ORF">NA56DRAFT_755438</name>
</gene>
<dbReference type="Proteomes" id="UP000235672">
    <property type="component" value="Unassembled WGS sequence"/>
</dbReference>
<dbReference type="PANTHER" id="PTHR33112:SF16">
    <property type="entry name" value="HETEROKARYON INCOMPATIBILITY DOMAIN-CONTAINING PROTEIN"/>
    <property type="match status" value="1"/>
</dbReference>
<sequence length="710" mass="80492">MSASTYHLVANTDKTIYTPPKEPPTMLCVRCQALCSSIDLHQDNDFLHHETVEELRTSAHLGCRLCNIIHRELEENLDDPVSNSSRVVVKTRRDVGIEVSFVDTILEMARAPQKDRRRPVIYVIFSSFRLPSQFTSTLRLLETSHDINTGSEAAFRLASAWLGECLDNHEICLTSSAGDPPLPHRVIDVGPIDGTAEIRLLETCSGQVGKYMTLSHCWGGGTPIKTTSKNIQHHLVEIRLADLPRTFRDAVQVTRKFGCRYLWIDSLCIIQDDRKDWEVEATLMQQYYKHSFLTIAAADGNNSEAGLFRDRNGLRNLPCELQVTDINGSSRQLYAYTNRMSCELQRSSLSDSYKPSLLYSRAWVFQEQALSPRTLTYARDHISWRCQETLFHERAPFIQRVDEFIKNDKTVKIIRRAGDPRSTDATIAELQRKWIFPVPSPKTSRSFANIGYHKEDCYLPEDEFLIDWGDIVMNYTERDMTYHSDKLIAIQGIADAVAPIVSRTYFAGIWVESMKSIFMGLLWSTGWRGSGKGQRLDVAPSWSWASTDSAVTWPGHWLCRLEMRINILELRQSGTKVKANAELVVEANLRPARTDDGKGYAIINWPEEFTEGLGGEPANDSSSAIWPLDMSTTPISLDESLGSNVLIWFAEVAGGDMHALANKKHVHCLVLVKCDENSSTFRRVGYSMWEEAKWASSELPESRKMNLRIL</sequence>
<dbReference type="OrthoDB" id="3474306at2759"/>
<proteinExistence type="predicted"/>
<organism evidence="2 3">
    <name type="scientific">Hyaloscypha hepaticicola</name>
    <dbReference type="NCBI Taxonomy" id="2082293"/>
    <lineage>
        <taxon>Eukaryota</taxon>
        <taxon>Fungi</taxon>
        <taxon>Dikarya</taxon>
        <taxon>Ascomycota</taxon>
        <taxon>Pezizomycotina</taxon>
        <taxon>Leotiomycetes</taxon>
        <taxon>Helotiales</taxon>
        <taxon>Hyaloscyphaceae</taxon>
        <taxon>Hyaloscypha</taxon>
    </lineage>
</organism>
<dbReference type="STRING" id="1745343.A0A2J6PIE6"/>
<dbReference type="PANTHER" id="PTHR33112">
    <property type="entry name" value="DOMAIN PROTEIN, PUTATIVE-RELATED"/>
    <property type="match status" value="1"/>
</dbReference>
<dbReference type="AlphaFoldDB" id="A0A2J6PIE6"/>
<dbReference type="Pfam" id="PF06985">
    <property type="entry name" value="HET"/>
    <property type="match status" value="1"/>
</dbReference>
<dbReference type="InterPro" id="IPR010730">
    <property type="entry name" value="HET"/>
</dbReference>
<keyword evidence="3" id="KW-1185">Reference proteome</keyword>
<feature type="domain" description="Heterokaryon incompatibility" evidence="1">
    <location>
        <begin position="211"/>
        <end position="367"/>
    </location>
</feature>
<evidence type="ECO:0000313" key="2">
    <source>
        <dbReference type="EMBL" id="PMD13822.1"/>
    </source>
</evidence>
<name>A0A2J6PIE6_9HELO</name>